<dbReference type="PROSITE" id="PS51257">
    <property type="entry name" value="PROKAR_LIPOPROTEIN"/>
    <property type="match status" value="1"/>
</dbReference>
<dbReference type="Gene3D" id="3.40.190.10">
    <property type="entry name" value="Periplasmic binding protein-like II"/>
    <property type="match status" value="2"/>
</dbReference>
<dbReference type="Proteomes" id="UP001240171">
    <property type="component" value="Unassembled WGS sequence"/>
</dbReference>
<dbReference type="Pfam" id="PF01547">
    <property type="entry name" value="SBP_bac_1"/>
    <property type="match status" value="1"/>
</dbReference>
<dbReference type="PANTHER" id="PTHR43649:SF12">
    <property type="entry name" value="DIACETYLCHITOBIOSE BINDING PROTEIN DASA"/>
    <property type="match status" value="1"/>
</dbReference>
<evidence type="ECO:0000313" key="3">
    <source>
        <dbReference type="Proteomes" id="UP001240171"/>
    </source>
</evidence>
<dbReference type="InterPro" id="IPR006059">
    <property type="entry name" value="SBP"/>
</dbReference>
<feature type="chain" id="PRO_5045802341" evidence="1">
    <location>
        <begin position="19"/>
        <end position="430"/>
    </location>
</feature>
<organism evidence="2 3">
    <name type="scientific">Paenibacillus lacisoli</name>
    <dbReference type="NCBI Taxonomy" id="3064525"/>
    <lineage>
        <taxon>Bacteria</taxon>
        <taxon>Bacillati</taxon>
        <taxon>Bacillota</taxon>
        <taxon>Bacilli</taxon>
        <taxon>Bacillales</taxon>
        <taxon>Paenibacillaceae</taxon>
        <taxon>Paenibacillus</taxon>
    </lineage>
</organism>
<proteinExistence type="predicted"/>
<dbReference type="EMBL" id="JAUQTB010000002">
    <property type="protein sequence ID" value="MDO7905739.1"/>
    <property type="molecule type" value="Genomic_DNA"/>
</dbReference>
<dbReference type="SUPFAM" id="SSF53850">
    <property type="entry name" value="Periplasmic binding protein-like II"/>
    <property type="match status" value="1"/>
</dbReference>
<dbReference type="InterPro" id="IPR050490">
    <property type="entry name" value="Bact_solute-bd_prot1"/>
</dbReference>
<dbReference type="CDD" id="cd14748">
    <property type="entry name" value="PBP2_UgpB"/>
    <property type="match status" value="1"/>
</dbReference>
<protein>
    <submittedName>
        <fullName evidence="2">ABC transporter substrate-binding protein</fullName>
    </submittedName>
</protein>
<reference evidence="2 3" key="1">
    <citation type="submission" date="2023-07" db="EMBL/GenBank/DDBJ databases">
        <title>Paenibacillus sp. JX-17 nov. isolated from soil.</title>
        <authorList>
            <person name="Wan Y."/>
            <person name="Liu B."/>
        </authorList>
    </citation>
    <scope>NUCLEOTIDE SEQUENCE [LARGE SCALE GENOMIC DNA]</scope>
    <source>
        <strain evidence="2 3">JX-17</strain>
    </source>
</reference>
<accession>A0ABT9CAQ7</accession>
<evidence type="ECO:0000256" key="1">
    <source>
        <dbReference type="SAM" id="SignalP"/>
    </source>
</evidence>
<keyword evidence="1" id="KW-0732">Signal</keyword>
<gene>
    <name evidence="2" type="ORF">Q5741_04840</name>
</gene>
<name>A0ABT9CAQ7_9BACL</name>
<dbReference type="RefSeq" id="WP_305023329.1">
    <property type="nucleotide sequence ID" value="NZ_JAUQTB010000002.1"/>
</dbReference>
<comment type="caution">
    <text evidence="2">The sequence shown here is derived from an EMBL/GenBank/DDBJ whole genome shotgun (WGS) entry which is preliminary data.</text>
</comment>
<keyword evidence="3" id="KW-1185">Reference proteome</keyword>
<dbReference type="PANTHER" id="PTHR43649">
    <property type="entry name" value="ARABINOSE-BINDING PROTEIN-RELATED"/>
    <property type="match status" value="1"/>
</dbReference>
<feature type="signal peptide" evidence="1">
    <location>
        <begin position="1"/>
        <end position="18"/>
    </location>
</feature>
<sequence>MKTTFLMTALLVMILAITACTPQSRGAGKTADGKTVFEFWTFWGSETRRPVIEKIVSDFNASQDKIEVKHVYLPWGDIWTKNLAQIAAKNPGDVIINDIASVNQRASKKQNTDLSAYLAKDNIEDRFFPQLWNNVMYDGKAYAIPFNTDTRMLYYNKQAFRDAGLDPEKPPQTWDQLEEYAKKLDIKKGNTYERIGFHPLFGDFGTDNWLFNADGGEGYFAEDGSLKINTPGKVEALKWIKSWNDRLGQKNVDAMKAEFGSKQSDPFISGKVAMIMQQGTFATQIRDYGKDLDVGVAPVPERTTGSGHWSGGGGFVAEIPYGSKHPDEAWEFIKYLTDYDAQKYWAVKNFDNVANVKASDDPELSKNEIYKASVDNLKVTRQFQVPLSAPDYKNLINPQLDAVLLNNADPAQALQKAESDVSALMKQNGG</sequence>
<evidence type="ECO:0000313" key="2">
    <source>
        <dbReference type="EMBL" id="MDO7905739.1"/>
    </source>
</evidence>